<organism evidence="1">
    <name type="scientific">marine sediment metagenome</name>
    <dbReference type="NCBI Taxonomy" id="412755"/>
    <lineage>
        <taxon>unclassified sequences</taxon>
        <taxon>metagenomes</taxon>
        <taxon>ecological metagenomes</taxon>
    </lineage>
</organism>
<name>A0A0F8YMP7_9ZZZZ</name>
<comment type="caution">
    <text evidence="1">The sequence shown here is derived from an EMBL/GenBank/DDBJ whole genome shotgun (WGS) entry which is preliminary data.</text>
</comment>
<reference evidence="1" key="1">
    <citation type="journal article" date="2015" name="Nature">
        <title>Complex archaea that bridge the gap between prokaryotes and eukaryotes.</title>
        <authorList>
            <person name="Spang A."/>
            <person name="Saw J.H."/>
            <person name="Jorgensen S.L."/>
            <person name="Zaremba-Niedzwiedzka K."/>
            <person name="Martijn J."/>
            <person name="Lind A.E."/>
            <person name="van Eijk R."/>
            <person name="Schleper C."/>
            <person name="Guy L."/>
            <person name="Ettema T.J."/>
        </authorList>
    </citation>
    <scope>NUCLEOTIDE SEQUENCE</scope>
</reference>
<proteinExistence type="predicted"/>
<evidence type="ECO:0008006" key="2">
    <source>
        <dbReference type="Google" id="ProtNLM"/>
    </source>
</evidence>
<dbReference type="EMBL" id="LAZR01056053">
    <property type="protein sequence ID" value="KKK75015.1"/>
    <property type="molecule type" value="Genomic_DNA"/>
</dbReference>
<gene>
    <name evidence="1" type="ORF">LCGC14_2877980</name>
</gene>
<accession>A0A0F8YMP7</accession>
<protein>
    <recommendedName>
        <fullName evidence="2">Bacteriophage lambda Replication protein O N-terminal domain-containing protein</fullName>
    </recommendedName>
</protein>
<dbReference type="AlphaFoldDB" id="A0A0F8YMP7"/>
<sequence length="103" mass="12161">MMPDNQTICQSVTIPLTTLLSSEWKQLKTYSRVVFITMGMKKPDETGYVSWSKIEIAAMAEIPMRSVDRGIQDLRSRQFLYIVEPGSRWRPDTLYEYEHHIYR</sequence>
<evidence type="ECO:0000313" key="1">
    <source>
        <dbReference type="EMBL" id="KKK75015.1"/>
    </source>
</evidence>